<reference evidence="1" key="1">
    <citation type="journal article" date="2014" name="Int. J. Syst. Evol. Microbiol.">
        <title>Complete genome sequence of Corynebacterium casei LMG S-19264T (=DSM 44701T), isolated from a smear-ripened cheese.</title>
        <authorList>
            <consortium name="US DOE Joint Genome Institute (JGI-PGF)"/>
            <person name="Walter F."/>
            <person name="Albersmeier A."/>
            <person name="Kalinowski J."/>
            <person name="Ruckert C."/>
        </authorList>
    </citation>
    <scope>NUCLEOTIDE SEQUENCE</scope>
    <source>
        <strain evidence="1">JCM 19831</strain>
    </source>
</reference>
<sequence>MALSLFTWCYTCQANRDFVGNTLAADGGSVRVCQDCGSPRVGTRYIRTRHADAEIPTED</sequence>
<name>A0A917TGV0_9ACTN</name>
<dbReference type="AlphaFoldDB" id="A0A917TGV0"/>
<dbReference type="EMBL" id="BMPI01000010">
    <property type="protein sequence ID" value="GGM22995.1"/>
    <property type="molecule type" value="Genomic_DNA"/>
</dbReference>
<gene>
    <name evidence="1" type="ORF">GCM10007977_025210</name>
</gene>
<evidence type="ECO:0000313" key="2">
    <source>
        <dbReference type="Proteomes" id="UP000642070"/>
    </source>
</evidence>
<dbReference type="Proteomes" id="UP000642070">
    <property type="component" value="Unassembled WGS sequence"/>
</dbReference>
<accession>A0A917TGV0</accession>
<reference evidence="1" key="2">
    <citation type="submission" date="2020-09" db="EMBL/GenBank/DDBJ databases">
        <authorList>
            <person name="Sun Q."/>
            <person name="Ohkuma M."/>
        </authorList>
    </citation>
    <scope>NUCLEOTIDE SEQUENCE</scope>
    <source>
        <strain evidence="1">JCM 19831</strain>
    </source>
</reference>
<protein>
    <submittedName>
        <fullName evidence="1">Uncharacterized protein</fullName>
    </submittedName>
</protein>
<keyword evidence="2" id="KW-1185">Reference proteome</keyword>
<organism evidence="1 2">
    <name type="scientific">Dactylosporangium sucinum</name>
    <dbReference type="NCBI Taxonomy" id="1424081"/>
    <lineage>
        <taxon>Bacteria</taxon>
        <taxon>Bacillati</taxon>
        <taxon>Actinomycetota</taxon>
        <taxon>Actinomycetes</taxon>
        <taxon>Micromonosporales</taxon>
        <taxon>Micromonosporaceae</taxon>
        <taxon>Dactylosporangium</taxon>
    </lineage>
</organism>
<evidence type="ECO:0000313" key="1">
    <source>
        <dbReference type="EMBL" id="GGM22995.1"/>
    </source>
</evidence>
<proteinExistence type="predicted"/>
<comment type="caution">
    <text evidence="1">The sequence shown here is derived from an EMBL/GenBank/DDBJ whole genome shotgun (WGS) entry which is preliminary data.</text>
</comment>